<dbReference type="InterPro" id="IPR019476">
    <property type="entry name" value="T4SS_TraD_DNA-bd"/>
</dbReference>
<organism evidence="2 3">
    <name type="scientific">Bacillus cereus</name>
    <dbReference type="NCBI Taxonomy" id="1396"/>
    <lineage>
        <taxon>Bacteria</taxon>
        <taxon>Bacillati</taxon>
        <taxon>Bacillota</taxon>
        <taxon>Bacilli</taxon>
        <taxon>Bacillales</taxon>
        <taxon>Bacillaceae</taxon>
        <taxon>Bacillus</taxon>
        <taxon>Bacillus cereus group</taxon>
    </lineage>
</organism>
<dbReference type="RefSeq" id="WP_078205431.1">
    <property type="nucleotide sequence ID" value="NZ_MUAJ01000037.1"/>
</dbReference>
<proteinExistence type="predicted"/>
<evidence type="ECO:0000259" key="1">
    <source>
        <dbReference type="Pfam" id="PF10412"/>
    </source>
</evidence>
<accession>A0A1S9TJ01</accession>
<dbReference type="InterPro" id="IPR027417">
    <property type="entry name" value="P-loop_NTPase"/>
</dbReference>
<dbReference type="Gene3D" id="3.40.50.300">
    <property type="entry name" value="P-loop containing nucleotide triphosphate hydrolases"/>
    <property type="match status" value="1"/>
</dbReference>
<sequence length="178" mass="19993">MCGTFIGRSAQTPAFIKPKWYDMSKSNSIFIENEGNKMNPQFVFGEENRNILVRGGTGKGKTGLMKQLLTLVMADNQQATVLDGDGEYKEYEKMGAHIITFTSKDSFPSTTEIETCKQSDVVIIDEGLRLYSNNPEGFTNLLEELEELNVSVFVSFQAIPEELLQKFDVYLELDPLIA</sequence>
<comment type="caution">
    <text evidence="2">The sequence shown here is derived from an EMBL/GenBank/DDBJ whole genome shotgun (WGS) entry which is preliminary data.</text>
</comment>
<reference evidence="2 3" key="1">
    <citation type="submission" date="2017-01" db="EMBL/GenBank/DDBJ databases">
        <title>Bacillus cereus isolates.</title>
        <authorList>
            <person name="Beno S.M."/>
        </authorList>
    </citation>
    <scope>NUCLEOTIDE SEQUENCE [LARGE SCALE GENOMIC DNA]</scope>
    <source>
        <strain evidence="2 3">FSL H8-0485</strain>
    </source>
</reference>
<feature type="domain" description="Type IV secretion system coupling protein TraD DNA-binding" evidence="1">
    <location>
        <begin position="44"/>
        <end position="90"/>
    </location>
</feature>
<protein>
    <recommendedName>
        <fullName evidence="1">Type IV secretion system coupling protein TraD DNA-binding domain-containing protein</fullName>
    </recommendedName>
</protein>
<dbReference type="Proteomes" id="UP000190906">
    <property type="component" value="Unassembled WGS sequence"/>
</dbReference>
<dbReference type="EMBL" id="MUAJ01000037">
    <property type="protein sequence ID" value="OOR09870.1"/>
    <property type="molecule type" value="Genomic_DNA"/>
</dbReference>
<evidence type="ECO:0000313" key="3">
    <source>
        <dbReference type="Proteomes" id="UP000190906"/>
    </source>
</evidence>
<dbReference type="Pfam" id="PF10412">
    <property type="entry name" value="TrwB_AAD_bind"/>
    <property type="match status" value="1"/>
</dbReference>
<dbReference type="AlphaFoldDB" id="A0A1S9TJ01"/>
<gene>
    <name evidence="2" type="ORF">BW897_25605</name>
</gene>
<dbReference type="SUPFAM" id="SSF52540">
    <property type="entry name" value="P-loop containing nucleoside triphosphate hydrolases"/>
    <property type="match status" value="1"/>
</dbReference>
<name>A0A1S9TJ01_BACCE</name>
<evidence type="ECO:0000313" key="2">
    <source>
        <dbReference type="EMBL" id="OOR09870.1"/>
    </source>
</evidence>